<dbReference type="AlphaFoldDB" id="A0A497E2G3"/>
<accession>A0A497E2G3</accession>
<keyword evidence="1" id="KW-0966">Cell projection</keyword>
<feature type="non-terminal residue" evidence="1">
    <location>
        <position position="35"/>
    </location>
</feature>
<gene>
    <name evidence="1" type="ORF">DRJ00_06940</name>
</gene>
<organism evidence="1 2">
    <name type="scientific">Aerophobetes bacterium</name>
    <dbReference type="NCBI Taxonomy" id="2030807"/>
    <lineage>
        <taxon>Bacteria</taxon>
        <taxon>Candidatus Aerophobota</taxon>
    </lineage>
</organism>
<keyword evidence="1" id="KW-0969">Cilium</keyword>
<dbReference type="Proteomes" id="UP000279422">
    <property type="component" value="Unassembled WGS sequence"/>
</dbReference>
<evidence type="ECO:0000313" key="1">
    <source>
        <dbReference type="EMBL" id="RLE08066.1"/>
    </source>
</evidence>
<comment type="caution">
    <text evidence="1">The sequence shown here is derived from an EMBL/GenBank/DDBJ whole genome shotgun (WGS) entry which is preliminary data.</text>
</comment>
<keyword evidence="1" id="KW-0282">Flagellum</keyword>
<proteinExistence type="predicted"/>
<name>A0A497E2G3_UNCAE</name>
<dbReference type="EMBL" id="QMPZ01000120">
    <property type="protein sequence ID" value="RLE08066.1"/>
    <property type="molecule type" value="Genomic_DNA"/>
</dbReference>
<sequence length="35" mass="4010">MRITEAMLNRTIIDSINESKSYLGKIQQILSTGKR</sequence>
<reference evidence="1 2" key="1">
    <citation type="submission" date="2018-06" db="EMBL/GenBank/DDBJ databases">
        <title>Extensive metabolic versatility and redundancy in microbially diverse, dynamic hydrothermal sediments.</title>
        <authorList>
            <person name="Dombrowski N."/>
            <person name="Teske A."/>
            <person name="Baker B.J."/>
        </authorList>
    </citation>
    <scope>NUCLEOTIDE SEQUENCE [LARGE SCALE GENOMIC DNA]</scope>
    <source>
        <strain evidence="1">B47_G16</strain>
    </source>
</reference>
<evidence type="ECO:0000313" key="2">
    <source>
        <dbReference type="Proteomes" id="UP000279422"/>
    </source>
</evidence>
<protein>
    <submittedName>
        <fullName evidence="1">Flagellar hook-associated protein FlgL</fullName>
    </submittedName>
</protein>